<name>A0A4U7N718_9RHOB</name>
<reference evidence="3 4" key="1">
    <citation type="submission" date="2019-04" db="EMBL/GenBank/DDBJ databases">
        <title>Genome sequence of Pelagicola litoralis CL-ES2.</title>
        <authorList>
            <person name="Cao J."/>
        </authorList>
    </citation>
    <scope>NUCLEOTIDE SEQUENCE [LARGE SCALE GENOMIC DNA]</scope>
    <source>
        <strain evidence="3 4">CL-ES2</strain>
    </source>
</reference>
<dbReference type="EMBL" id="SULI01000005">
    <property type="protein sequence ID" value="TKZ21447.1"/>
    <property type="molecule type" value="Genomic_DNA"/>
</dbReference>
<dbReference type="Pfam" id="PF10077">
    <property type="entry name" value="DUF2314"/>
    <property type="match status" value="1"/>
</dbReference>
<feature type="domain" description="DUF2314" evidence="2">
    <location>
        <begin position="76"/>
        <end position="198"/>
    </location>
</feature>
<evidence type="ECO:0000313" key="3">
    <source>
        <dbReference type="EMBL" id="TKZ21447.1"/>
    </source>
</evidence>
<feature type="transmembrane region" description="Helical" evidence="1">
    <location>
        <begin position="43"/>
        <end position="69"/>
    </location>
</feature>
<evidence type="ECO:0000256" key="1">
    <source>
        <dbReference type="SAM" id="Phobius"/>
    </source>
</evidence>
<gene>
    <name evidence="3" type="ORF">FAP39_06835</name>
</gene>
<dbReference type="Proteomes" id="UP000306575">
    <property type="component" value="Unassembled WGS sequence"/>
</dbReference>
<organism evidence="3 4">
    <name type="scientific">Shimia litoralis</name>
    <dbReference type="NCBI Taxonomy" id="420403"/>
    <lineage>
        <taxon>Bacteria</taxon>
        <taxon>Pseudomonadati</taxon>
        <taxon>Pseudomonadota</taxon>
        <taxon>Alphaproteobacteria</taxon>
        <taxon>Rhodobacterales</taxon>
        <taxon>Roseobacteraceae</taxon>
    </lineage>
</organism>
<comment type="caution">
    <text evidence="3">The sequence shown here is derived from an EMBL/GenBank/DDBJ whole genome shotgun (WGS) entry which is preliminary data.</text>
</comment>
<evidence type="ECO:0000259" key="2">
    <source>
        <dbReference type="Pfam" id="PF10077"/>
    </source>
</evidence>
<accession>A0A4U7N718</accession>
<keyword evidence="1" id="KW-0812">Transmembrane</keyword>
<protein>
    <submittedName>
        <fullName evidence="3">DUF2314 domain-containing protein</fullName>
    </submittedName>
</protein>
<evidence type="ECO:0000313" key="4">
    <source>
        <dbReference type="Proteomes" id="UP000306575"/>
    </source>
</evidence>
<keyword evidence="1" id="KW-0472">Membrane</keyword>
<dbReference type="OrthoDB" id="121776at2"/>
<proteinExistence type="predicted"/>
<dbReference type="InterPro" id="IPR018756">
    <property type="entry name" value="DUF2314"/>
</dbReference>
<keyword evidence="4" id="KW-1185">Reference proteome</keyword>
<keyword evidence="1" id="KW-1133">Transmembrane helix</keyword>
<sequence>MRAENASKSYLAINFLKSYFLSLCALTHCSLVLSSMFGKTDGYMHRVLGLIFGFILAPMGVSAASEYLVMDAQSPQMVQATTLANESLDDALAAAKFNPETYTDLMLKVGFPILSDVSPSTIESVWVIHVRTDGSNFSATLDSAPIARTDITSGKPVTFTRDQIQDWGLTVEGRAYGFFSTRAMLPMLEASSQKAFLQSTLSETPLPQGW</sequence>
<dbReference type="AlphaFoldDB" id="A0A4U7N718"/>
<feature type="transmembrane region" description="Helical" evidence="1">
    <location>
        <begin position="20"/>
        <end position="37"/>
    </location>
</feature>